<comment type="caution">
    <text evidence="4">The sequence shown here is derived from an EMBL/GenBank/DDBJ whole genome shotgun (WGS) entry which is preliminary data.</text>
</comment>
<proteinExistence type="predicted"/>
<dbReference type="PROSITE" id="PS50930">
    <property type="entry name" value="HTH_LYTTR"/>
    <property type="match status" value="1"/>
</dbReference>
<evidence type="ECO:0000259" key="2">
    <source>
        <dbReference type="PROSITE" id="PS50110"/>
    </source>
</evidence>
<dbReference type="GO" id="GO:0003677">
    <property type="term" value="F:DNA binding"/>
    <property type="evidence" value="ECO:0007669"/>
    <property type="project" value="UniProtKB-KW"/>
</dbReference>
<name>A0ABU7RCU5_9BACT</name>
<reference evidence="4 5" key="1">
    <citation type="submission" date="2024-01" db="EMBL/GenBank/DDBJ databases">
        <title>Niabella digestum sp. nov., isolated from waste digestion system.</title>
        <authorList>
            <person name="Zhang L."/>
        </authorList>
    </citation>
    <scope>NUCLEOTIDE SEQUENCE [LARGE SCALE GENOMIC DNA]</scope>
    <source>
        <strain evidence="4 5">A18</strain>
    </source>
</reference>
<accession>A0ABU7RCU5</accession>
<evidence type="ECO:0000259" key="3">
    <source>
        <dbReference type="PROSITE" id="PS50930"/>
    </source>
</evidence>
<dbReference type="InterPro" id="IPR011006">
    <property type="entry name" value="CheY-like_superfamily"/>
</dbReference>
<keyword evidence="1" id="KW-0597">Phosphoprotein</keyword>
<feature type="domain" description="Response regulatory" evidence="2">
    <location>
        <begin position="7"/>
        <end position="118"/>
    </location>
</feature>
<evidence type="ECO:0000313" key="4">
    <source>
        <dbReference type="EMBL" id="MEE6185816.1"/>
    </source>
</evidence>
<dbReference type="SUPFAM" id="SSF52172">
    <property type="entry name" value="CheY-like"/>
    <property type="match status" value="1"/>
</dbReference>
<feature type="domain" description="HTH LytTR-type" evidence="3">
    <location>
        <begin position="137"/>
        <end position="235"/>
    </location>
</feature>
<dbReference type="Pfam" id="PF00072">
    <property type="entry name" value="Response_reg"/>
    <property type="match status" value="1"/>
</dbReference>
<dbReference type="PROSITE" id="PS50110">
    <property type="entry name" value="RESPONSE_REGULATORY"/>
    <property type="match status" value="1"/>
</dbReference>
<dbReference type="SMART" id="SM00850">
    <property type="entry name" value="LytTR"/>
    <property type="match status" value="1"/>
</dbReference>
<gene>
    <name evidence="4" type="ORF">V2H41_00885</name>
</gene>
<dbReference type="InterPro" id="IPR007492">
    <property type="entry name" value="LytTR_DNA-bd_dom"/>
</dbReference>
<keyword evidence="5" id="KW-1185">Reference proteome</keyword>
<dbReference type="Gene3D" id="2.40.50.1020">
    <property type="entry name" value="LytTr DNA-binding domain"/>
    <property type="match status" value="1"/>
</dbReference>
<dbReference type="Gene3D" id="3.40.50.2300">
    <property type="match status" value="1"/>
</dbReference>
<dbReference type="PANTHER" id="PTHR37299:SF1">
    <property type="entry name" value="STAGE 0 SPORULATION PROTEIN A HOMOLOG"/>
    <property type="match status" value="1"/>
</dbReference>
<dbReference type="Proteomes" id="UP001357452">
    <property type="component" value="Unassembled WGS sequence"/>
</dbReference>
<evidence type="ECO:0000313" key="5">
    <source>
        <dbReference type="Proteomes" id="UP001357452"/>
    </source>
</evidence>
<evidence type="ECO:0000256" key="1">
    <source>
        <dbReference type="PROSITE-ProRule" id="PRU00169"/>
    </source>
</evidence>
<sequence length="236" mass="27263">MEQRPLNCLIIDDNQVARVLLKQILSKIEGIHILAEFDNGLSAKSYIESNLVDILFLDIEMPDISGLELLRMLNERPLTILTTAKQGYAVEAFELNVVDYIVKPFSLARVMLSIERAKELLSHKNVEISKETSSDFIFVKDNKIIRKIDMNDILWVEAKGDYIKIYVPEKSYVVHGSLKSIEDKFPSNKFIRTHRSYIIALNKIDYIEDRVVYIHDHPIPISESYRDALLKTLQLL</sequence>
<dbReference type="PANTHER" id="PTHR37299">
    <property type="entry name" value="TRANSCRIPTIONAL REGULATOR-RELATED"/>
    <property type="match status" value="1"/>
</dbReference>
<protein>
    <submittedName>
        <fullName evidence="4">LytTR family DNA-binding domain-containing protein</fullName>
    </submittedName>
</protein>
<dbReference type="RefSeq" id="WP_330973224.1">
    <property type="nucleotide sequence ID" value="NZ_JAZGLY010000001.1"/>
</dbReference>
<organism evidence="4 5">
    <name type="scientific">Niabella digestorum</name>
    <dbReference type="NCBI Taxonomy" id="3117701"/>
    <lineage>
        <taxon>Bacteria</taxon>
        <taxon>Pseudomonadati</taxon>
        <taxon>Bacteroidota</taxon>
        <taxon>Chitinophagia</taxon>
        <taxon>Chitinophagales</taxon>
        <taxon>Chitinophagaceae</taxon>
        <taxon>Niabella</taxon>
    </lineage>
</organism>
<dbReference type="Pfam" id="PF04397">
    <property type="entry name" value="LytTR"/>
    <property type="match status" value="1"/>
</dbReference>
<keyword evidence="4" id="KW-0238">DNA-binding</keyword>
<dbReference type="InterPro" id="IPR046947">
    <property type="entry name" value="LytR-like"/>
</dbReference>
<feature type="modified residue" description="4-aspartylphosphate" evidence="1">
    <location>
        <position position="58"/>
    </location>
</feature>
<dbReference type="SMART" id="SM00448">
    <property type="entry name" value="REC"/>
    <property type="match status" value="1"/>
</dbReference>
<dbReference type="EMBL" id="JAZGLY010000001">
    <property type="protein sequence ID" value="MEE6185816.1"/>
    <property type="molecule type" value="Genomic_DNA"/>
</dbReference>
<dbReference type="InterPro" id="IPR001789">
    <property type="entry name" value="Sig_transdc_resp-reg_receiver"/>
</dbReference>